<evidence type="ECO:0000259" key="2">
    <source>
        <dbReference type="Pfam" id="PF23153"/>
    </source>
</evidence>
<feature type="domain" description="Aip3p/Bud6 N-terminal" evidence="2">
    <location>
        <begin position="35"/>
        <end position="142"/>
    </location>
</feature>
<accession>A0A9P5Y147</accession>
<gene>
    <name evidence="3" type="ORF">BDZ94DRAFT_1263567</name>
</gene>
<keyword evidence="4" id="KW-1185">Reference proteome</keyword>
<dbReference type="AlphaFoldDB" id="A0A9P5Y147"/>
<evidence type="ECO:0000256" key="1">
    <source>
        <dbReference type="SAM" id="MobiDB-lite"/>
    </source>
</evidence>
<organism evidence="3 4">
    <name type="scientific">Collybia nuda</name>
    <dbReference type="NCBI Taxonomy" id="64659"/>
    <lineage>
        <taxon>Eukaryota</taxon>
        <taxon>Fungi</taxon>
        <taxon>Dikarya</taxon>
        <taxon>Basidiomycota</taxon>
        <taxon>Agaricomycotina</taxon>
        <taxon>Agaricomycetes</taxon>
        <taxon>Agaricomycetidae</taxon>
        <taxon>Agaricales</taxon>
        <taxon>Tricholomatineae</taxon>
        <taxon>Clitocybaceae</taxon>
        <taxon>Collybia</taxon>
    </lineage>
</organism>
<dbReference type="InterPro" id="IPR056279">
    <property type="entry name" value="Aip3p_Bud6_N"/>
</dbReference>
<protein>
    <recommendedName>
        <fullName evidence="2">Aip3p/Bud6 N-terminal domain-containing protein</fullName>
    </recommendedName>
</protein>
<dbReference type="OrthoDB" id="783096at2759"/>
<evidence type="ECO:0000313" key="3">
    <source>
        <dbReference type="EMBL" id="KAF9461522.1"/>
    </source>
</evidence>
<feature type="region of interest" description="Disordered" evidence="1">
    <location>
        <begin position="1"/>
        <end position="29"/>
    </location>
</feature>
<comment type="caution">
    <text evidence="3">The sequence shown here is derived from an EMBL/GenBank/DDBJ whole genome shotgun (WGS) entry which is preliminary data.</text>
</comment>
<dbReference type="Pfam" id="PF23153">
    <property type="entry name" value="Aip3p_Bud6_N"/>
    <property type="match status" value="1"/>
</dbReference>
<evidence type="ECO:0000313" key="4">
    <source>
        <dbReference type="Proteomes" id="UP000807353"/>
    </source>
</evidence>
<dbReference type="Proteomes" id="UP000807353">
    <property type="component" value="Unassembled WGS sequence"/>
</dbReference>
<reference evidence="3" key="1">
    <citation type="submission" date="2020-11" db="EMBL/GenBank/DDBJ databases">
        <authorList>
            <consortium name="DOE Joint Genome Institute"/>
            <person name="Ahrendt S."/>
            <person name="Riley R."/>
            <person name="Andreopoulos W."/>
            <person name="Labutti K."/>
            <person name="Pangilinan J."/>
            <person name="Ruiz-Duenas F.J."/>
            <person name="Barrasa J.M."/>
            <person name="Sanchez-Garcia M."/>
            <person name="Camarero S."/>
            <person name="Miyauchi S."/>
            <person name="Serrano A."/>
            <person name="Linde D."/>
            <person name="Babiker R."/>
            <person name="Drula E."/>
            <person name="Ayuso-Fernandez I."/>
            <person name="Pacheco R."/>
            <person name="Padilla G."/>
            <person name="Ferreira P."/>
            <person name="Barriuso J."/>
            <person name="Kellner H."/>
            <person name="Castanera R."/>
            <person name="Alfaro M."/>
            <person name="Ramirez L."/>
            <person name="Pisabarro A.G."/>
            <person name="Kuo A."/>
            <person name="Tritt A."/>
            <person name="Lipzen A."/>
            <person name="He G."/>
            <person name="Yan M."/>
            <person name="Ng V."/>
            <person name="Cullen D."/>
            <person name="Martin F."/>
            <person name="Rosso M.-N."/>
            <person name="Henrissat B."/>
            <person name="Hibbett D."/>
            <person name="Martinez A.T."/>
            <person name="Grigoriev I.V."/>
        </authorList>
    </citation>
    <scope>NUCLEOTIDE SEQUENCE</scope>
    <source>
        <strain evidence="3">CBS 247.69</strain>
    </source>
</reference>
<sequence>MNAHNYPSRSYASTTNNNINPSQIQAPNNQADVPNAVRSLLLSTKSLQEILKLWSTGHATEGEVSDTYITVVSNFNKTVNAFAYHHISLNDIHPVPTELRAVLEQCLGEDPSPAILDQYMPQVRQILYKLLKGLQTRQDTWRSAGGRMPMIPYESR</sequence>
<proteinExistence type="predicted"/>
<name>A0A9P5Y147_9AGAR</name>
<dbReference type="EMBL" id="MU150283">
    <property type="protein sequence ID" value="KAF9461522.1"/>
    <property type="molecule type" value="Genomic_DNA"/>
</dbReference>